<dbReference type="PROSITE" id="PS00973">
    <property type="entry name" value="USP_2"/>
    <property type="match status" value="1"/>
</dbReference>
<dbReference type="Pfam" id="PF00443">
    <property type="entry name" value="UCH"/>
    <property type="match status" value="1"/>
</dbReference>
<keyword evidence="3 5" id="KW-0645">Protease</keyword>
<evidence type="ECO:0000256" key="4">
    <source>
        <dbReference type="ARBA" id="ARBA00022801"/>
    </source>
</evidence>
<dbReference type="OrthoDB" id="27652at2759"/>
<dbReference type="Proteomes" id="UP000708148">
    <property type="component" value="Unassembled WGS sequence"/>
</dbReference>
<dbReference type="PANTHER" id="PTHR24006">
    <property type="entry name" value="UBIQUITIN CARBOXYL-TERMINAL HYDROLASE"/>
    <property type="match status" value="1"/>
</dbReference>
<reference evidence="8" key="1">
    <citation type="submission" date="2020-12" db="EMBL/GenBank/DDBJ databases">
        <authorList>
            <person name="Iha C."/>
        </authorList>
    </citation>
    <scope>NUCLEOTIDE SEQUENCE</scope>
</reference>
<comment type="function">
    <text evidence="5">Recognizes and hydrolyzes the peptide bond at the C-terminal Gly of ubiquitin. Involved in the processing of poly-ubiquitin precursors as well as that of ubiquitinated proteins.</text>
</comment>
<name>A0A8S1JD18_9CHLO</name>
<keyword evidence="4 5" id="KW-0378">Hydrolase</keyword>
<dbReference type="PROSITE" id="PS50235">
    <property type="entry name" value="USP_3"/>
    <property type="match status" value="1"/>
</dbReference>
<feature type="compositionally biased region" description="Low complexity" evidence="6">
    <location>
        <begin position="444"/>
        <end position="464"/>
    </location>
</feature>
<evidence type="ECO:0000256" key="2">
    <source>
        <dbReference type="ARBA" id="ARBA00009085"/>
    </source>
</evidence>
<dbReference type="InterPro" id="IPR038765">
    <property type="entry name" value="Papain-like_cys_pep_sf"/>
</dbReference>
<evidence type="ECO:0000313" key="9">
    <source>
        <dbReference type="Proteomes" id="UP000708148"/>
    </source>
</evidence>
<evidence type="ECO:0000256" key="1">
    <source>
        <dbReference type="ARBA" id="ARBA00000707"/>
    </source>
</evidence>
<evidence type="ECO:0000256" key="3">
    <source>
        <dbReference type="ARBA" id="ARBA00022670"/>
    </source>
</evidence>
<keyword evidence="9" id="KW-1185">Reference proteome</keyword>
<dbReference type="EC" id="3.4.19.12" evidence="5"/>
<evidence type="ECO:0000313" key="8">
    <source>
        <dbReference type="EMBL" id="CAD7704045.1"/>
    </source>
</evidence>
<feature type="compositionally biased region" description="Polar residues" evidence="6">
    <location>
        <begin position="475"/>
        <end position="496"/>
    </location>
</feature>
<comment type="caution">
    <text evidence="8">The sequence shown here is derived from an EMBL/GenBank/DDBJ whole genome shotgun (WGS) entry which is preliminary data.</text>
</comment>
<comment type="catalytic activity">
    <reaction evidence="1 5">
        <text>Thiol-dependent hydrolysis of ester, thioester, amide, peptide and isopeptide bonds formed by the C-terminal Gly of ubiquitin (a 76-residue protein attached to proteins as an intracellular targeting signal).</text>
        <dbReference type="EC" id="3.4.19.12"/>
    </reaction>
</comment>
<keyword evidence="5" id="KW-0788">Thiol protease</keyword>
<protein>
    <recommendedName>
        <fullName evidence="5">Ubiquitin carboxyl-terminal hydrolase</fullName>
        <ecNumber evidence="5">3.4.19.12</ecNumber>
    </recommendedName>
</protein>
<dbReference type="AlphaFoldDB" id="A0A8S1JD18"/>
<evidence type="ECO:0000256" key="5">
    <source>
        <dbReference type="RuleBase" id="RU366025"/>
    </source>
</evidence>
<comment type="similarity">
    <text evidence="2 5">Belongs to the peptidase C19 family.</text>
</comment>
<feature type="region of interest" description="Disordered" evidence="6">
    <location>
        <begin position="358"/>
        <end position="496"/>
    </location>
</feature>
<dbReference type="PROSITE" id="PS00972">
    <property type="entry name" value="USP_1"/>
    <property type="match status" value="1"/>
</dbReference>
<keyword evidence="5" id="KW-0833">Ubl conjugation pathway</keyword>
<accession>A0A8S1JD18</accession>
<feature type="compositionally biased region" description="Low complexity" evidence="6">
    <location>
        <begin position="362"/>
        <end position="372"/>
    </location>
</feature>
<proteinExistence type="inferred from homology"/>
<evidence type="ECO:0000256" key="6">
    <source>
        <dbReference type="SAM" id="MobiDB-lite"/>
    </source>
</evidence>
<dbReference type="EMBL" id="CAJHUC010002608">
    <property type="protein sequence ID" value="CAD7704045.1"/>
    <property type="molecule type" value="Genomic_DNA"/>
</dbReference>
<dbReference type="SUPFAM" id="SSF54001">
    <property type="entry name" value="Cysteine proteinases"/>
    <property type="match status" value="1"/>
</dbReference>
<dbReference type="InterPro" id="IPR028889">
    <property type="entry name" value="USP"/>
</dbReference>
<feature type="domain" description="USP" evidence="7">
    <location>
        <begin position="22"/>
        <end position="349"/>
    </location>
</feature>
<dbReference type="InterPro" id="IPR001394">
    <property type="entry name" value="Peptidase_C19_UCH"/>
</dbReference>
<gene>
    <name evidence="8" type="ORF">OSTQU699_LOCUS9402</name>
</gene>
<sequence length="496" mass="55889">MGISSSRLDKGLTALPDGERYFGLENFGNTCYCNSVLQALYFCQPFRKGVLDYYAQWVEREVEETILTVLGELFQQVRSQKKKSGVLSPKRFVQRLKKENDQFCGYMHQDAHEFLNFLLPKITDILEKEERSRLRAGPNEPVATWLQQIFEGKLVYETRCLQCETVTWTEQSFMDLQLPIEHNWSLTSCLKKYSATSVLSKEDKYFCEVCQCLQEAHRRTKIKHVPQILICHLLRFDPSHHLIAMGWLCRLRKLMHRVVFPMELKLCITTDDTPESDAVYNLFALVVHSGSSMNHGHYVSLIKSSGHWLLYDDDHVTPIPDSKVQMTFGSHMPYGKNTEHGYILFYERADVRPIRPLPRIPSQASISSSSDVSHNKFRKSPSRTAGISEPLGRTYSEPAPDYLDSGGAAKPPRGASELSRGSSDAGHGMGHEPLQSKSGKSRFGLGYLRGSSKSSSSADGSNHGSEGKGRRHNGLGSQKNPFSKSLSSLGTLQRTS</sequence>
<dbReference type="GO" id="GO:0016579">
    <property type="term" value="P:protein deubiquitination"/>
    <property type="evidence" value="ECO:0007669"/>
    <property type="project" value="InterPro"/>
</dbReference>
<dbReference type="InterPro" id="IPR018200">
    <property type="entry name" value="USP_CS"/>
</dbReference>
<organism evidence="8 9">
    <name type="scientific">Ostreobium quekettii</name>
    <dbReference type="NCBI Taxonomy" id="121088"/>
    <lineage>
        <taxon>Eukaryota</taxon>
        <taxon>Viridiplantae</taxon>
        <taxon>Chlorophyta</taxon>
        <taxon>core chlorophytes</taxon>
        <taxon>Ulvophyceae</taxon>
        <taxon>TCBD clade</taxon>
        <taxon>Bryopsidales</taxon>
        <taxon>Ostreobineae</taxon>
        <taxon>Ostreobiaceae</taxon>
        <taxon>Ostreobium</taxon>
    </lineage>
</organism>
<dbReference type="GO" id="GO:0005829">
    <property type="term" value="C:cytosol"/>
    <property type="evidence" value="ECO:0007669"/>
    <property type="project" value="TreeGrafter"/>
</dbReference>
<dbReference type="GO" id="GO:0004843">
    <property type="term" value="F:cysteine-type deubiquitinase activity"/>
    <property type="evidence" value="ECO:0007669"/>
    <property type="project" value="UniProtKB-UniRule"/>
</dbReference>
<dbReference type="PANTHER" id="PTHR24006:SF733">
    <property type="entry name" value="RE52890P"/>
    <property type="match status" value="1"/>
</dbReference>
<evidence type="ECO:0000259" key="7">
    <source>
        <dbReference type="PROSITE" id="PS50235"/>
    </source>
</evidence>
<dbReference type="InterPro" id="IPR050164">
    <property type="entry name" value="Peptidase_C19"/>
</dbReference>
<dbReference type="Gene3D" id="3.90.70.10">
    <property type="entry name" value="Cysteine proteinases"/>
    <property type="match status" value="1"/>
</dbReference>
<dbReference type="GO" id="GO:0005634">
    <property type="term" value="C:nucleus"/>
    <property type="evidence" value="ECO:0007669"/>
    <property type="project" value="TreeGrafter"/>
</dbReference>
<dbReference type="GO" id="GO:0006508">
    <property type="term" value="P:proteolysis"/>
    <property type="evidence" value="ECO:0007669"/>
    <property type="project" value="UniProtKB-KW"/>
</dbReference>